<dbReference type="PROSITE" id="PS00283">
    <property type="entry name" value="SOYBEAN_KUNITZ"/>
    <property type="match status" value="1"/>
</dbReference>
<dbReference type="AlphaFoldDB" id="A0A2K3MGC5"/>
<keyword evidence="6" id="KW-0732">Signal</keyword>
<keyword evidence="4" id="KW-0722">Serine protease inhibitor</keyword>
<dbReference type="InterPro" id="IPR011065">
    <property type="entry name" value="Kunitz_inhibitor_STI-like_sf"/>
</dbReference>
<protein>
    <submittedName>
        <fullName evidence="7">Kunitz-type trypsin inhibitor-like 2 protein</fullName>
    </submittedName>
</protein>
<sequence length="222" mass="24711">MKPTLLTTLSLILFALTTHFPLSFTQESVPVLDTDGNPLIPGAKYYILPTTPGLEEGGGLRLGITKGQKCPITIIQDFSETFLGLPVKFNVKDGEDTILEDYSRIDIEFNTKPECAHSSKWVLVENYTYRTAWICIGSIEDIKDGYGNVINGVFSIMKECSGFYKLVYRSSALGGFTDIKSYDDITGRRLVIVNPKGRPEEENYRTFNVKFIKASGNGRSVV</sequence>
<dbReference type="ExpressionAtlas" id="A0A2K3MGC5">
    <property type="expression patterns" value="baseline"/>
</dbReference>
<dbReference type="EMBL" id="ASHM01060882">
    <property type="protein sequence ID" value="PNX89789.1"/>
    <property type="molecule type" value="Genomic_DNA"/>
</dbReference>
<dbReference type="InterPro" id="IPR002160">
    <property type="entry name" value="Prot_inh_Kunz-lg"/>
</dbReference>
<dbReference type="SUPFAM" id="SSF50386">
    <property type="entry name" value="STI-like"/>
    <property type="match status" value="1"/>
</dbReference>
<evidence type="ECO:0000256" key="4">
    <source>
        <dbReference type="ARBA" id="ARBA00022900"/>
    </source>
</evidence>
<dbReference type="PRINTS" id="PR00291">
    <property type="entry name" value="KUNITZINHBTR"/>
</dbReference>
<dbReference type="PANTHER" id="PTHR33107">
    <property type="entry name" value="KUNITZ TRYPSIN INHIBITOR 2"/>
    <property type="match status" value="1"/>
</dbReference>
<evidence type="ECO:0000313" key="8">
    <source>
        <dbReference type="Proteomes" id="UP000236291"/>
    </source>
</evidence>
<evidence type="ECO:0000256" key="2">
    <source>
        <dbReference type="ARBA" id="ARBA00022525"/>
    </source>
</evidence>
<dbReference type="Pfam" id="PF00197">
    <property type="entry name" value="Kunitz_legume"/>
    <property type="match status" value="1"/>
</dbReference>
<feature type="signal peptide" evidence="6">
    <location>
        <begin position="1"/>
        <end position="25"/>
    </location>
</feature>
<comment type="caution">
    <text evidence="7">The sequence shown here is derived from an EMBL/GenBank/DDBJ whole genome shotgun (WGS) entry which is preliminary data.</text>
</comment>
<keyword evidence="2" id="KW-0964">Secreted</keyword>
<evidence type="ECO:0000256" key="6">
    <source>
        <dbReference type="SAM" id="SignalP"/>
    </source>
</evidence>
<name>A0A2K3MGC5_TRIPR</name>
<dbReference type="GO" id="GO:0005576">
    <property type="term" value="C:extracellular region"/>
    <property type="evidence" value="ECO:0007669"/>
    <property type="project" value="UniProtKB-SubCell"/>
</dbReference>
<proteinExistence type="predicted"/>
<keyword evidence="3" id="KW-0646">Protease inhibitor</keyword>
<dbReference type="CDD" id="cd23376">
    <property type="entry name" value="beta-trefoil_STI_DrTI"/>
    <property type="match status" value="1"/>
</dbReference>
<evidence type="ECO:0000313" key="7">
    <source>
        <dbReference type="EMBL" id="PNX89789.1"/>
    </source>
</evidence>
<evidence type="ECO:0000256" key="5">
    <source>
        <dbReference type="ARBA" id="ARBA00023157"/>
    </source>
</evidence>
<accession>A0A2K3MGC5</accession>
<reference evidence="7 8" key="1">
    <citation type="journal article" date="2014" name="Am. J. Bot.">
        <title>Genome assembly and annotation for red clover (Trifolium pratense; Fabaceae).</title>
        <authorList>
            <person name="Istvanek J."/>
            <person name="Jaros M."/>
            <person name="Krenek A."/>
            <person name="Repkova J."/>
        </authorList>
    </citation>
    <scope>NUCLEOTIDE SEQUENCE [LARGE SCALE GENOMIC DNA]</scope>
    <source>
        <strain evidence="8">cv. Tatra</strain>
        <tissue evidence="7">Young leaves</tissue>
    </source>
</reference>
<keyword evidence="5" id="KW-1015">Disulfide bond</keyword>
<comment type="subcellular location">
    <subcellularLocation>
        <location evidence="1">Secreted</location>
    </subcellularLocation>
</comment>
<organism evidence="7 8">
    <name type="scientific">Trifolium pratense</name>
    <name type="common">Red clover</name>
    <dbReference type="NCBI Taxonomy" id="57577"/>
    <lineage>
        <taxon>Eukaryota</taxon>
        <taxon>Viridiplantae</taxon>
        <taxon>Streptophyta</taxon>
        <taxon>Embryophyta</taxon>
        <taxon>Tracheophyta</taxon>
        <taxon>Spermatophyta</taxon>
        <taxon>Magnoliopsida</taxon>
        <taxon>eudicotyledons</taxon>
        <taxon>Gunneridae</taxon>
        <taxon>Pentapetalae</taxon>
        <taxon>rosids</taxon>
        <taxon>fabids</taxon>
        <taxon>Fabales</taxon>
        <taxon>Fabaceae</taxon>
        <taxon>Papilionoideae</taxon>
        <taxon>50 kb inversion clade</taxon>
        <taxon>NPAAA clade</taxon>
        <taxon>Hologalegina</taxon>
        <taxon>IRL clade</taxon>
        <taxon>Trifolieae</taxon>
        <taxon>Trifolium</taxon>
    </lineage>
</organism>
<gene>
    <name evidence="7" type="ORF">L195_g045911</name>
</gene>
<feature type="chain" id="PRO_5014406262" evidence="6">
    <location>
        <begin position="26"/>
        <end position="222"/>
    </location>
</feature>
<dbReference type="Proteomes" id="UP000236291">
    <property type="component" value="Unassembled WGS sequence"/>
</dbReference>
<reference evidence="7 8" key="2">
    <citation type="journal article" date="2017" name="Front. Plant Sci.">
        <title>Gene Classification and Mining of Molecular Markers Useful in Red Clover (Trifolium pratense) Breeding.</title>
        <authorList>
            <person name="Istvanek J."/>
            <person name="Dluhosova J."/>
            <person name="Dluhos P."/>
            <person name="Patkova L."/>
            <person name="Nedelnik J."/>
            <person name="Repkova J."/>
        </authorList>
    </citation>
    <scope>NUCLEOTIDE SEQUENCE [LARGE SCALE GENOMIC DNA]</scope>
    <source>
        <strain evidence="8">cv. Tatra</strain>
        <tissue evidence="7">Young leaves</tissue>
    </source>
</reference>
<dbReference type="SMART" id="SM00452">
    <property type="entry name" value="STI"/>
    <property type="match status" value="1"/>
</dbReference>
<dbReference type="Gene3D" id="2.80.10.50">
    <property type="match status" value="1"/>
</dbReference>
<dbReference type="STRING" id="57577.A0A2K3MGC5"/>
<dbReference type="PANTHER" id="PTHR33107:SF21">
    <property type="entry name" value="KUNITZ FAMILY TRYPSIN AND PROTEASE INHIBITOR PROTEIN"/>
    <property type="match status" value="1"/>
</dbReference>
<evidence type="ECO:0000256" key="1">
    <source>
        <dbReference type="ARBA" id="ARBA00004613"/>
    </source>
</evidence>
<evidence type="ECO:0000256" key="3">
    <source>
        <dbReference type="ARBA" id="ARBA00022690"/>
    </source>
</evidence>
<dbReference type="GO" id="GO:0004867">
    <property type="term" value="F:serine-type endopeptidase inhibitor activity"/>
    <property type="evidence" value="ECO:0007669"/>
    <property type="project" value="UniProtKB-KW"/>
</dbReference>